<dbReference type="Proteomes" id="UP001270362">
    <property type="component" value="Unassembled WGS sequence"/>
</dbReference>
<feature type="compositionally biased region" description="Polar residues" evidence="1">
    <location>
        <begin position="122"/>
        <end position="137"/>
    </location>
</feature>
<feature type="region of interest" description="Disordered" evidence="1">
    <location>
        <begin position="280"/>
        <end position="419"/>
    </location>
</feature>
<feature type="compositionally biased region" description="Polar residues" evidence="1">
    <location>
        <begin position="238"/>
        <end position="247"/>
    </location>
</feature>
<evidence type="ECO:0000256" key="1">
    <source>
        <dbReference type="SAM" id="MobiDB-lite"/>
    </source>
</evidence>
<feature type="region of interest" description="Disordered" evidence="1">
    <location>
        <begin position="226"/>
        <end position="247"/>
    </location>
</feature>
<dbReference type="EMBL" id="JAULSO010000002">
    <property type="protein sequence ID" value="KAK3687312.1"/>
    <property type="molecule type" value="Genomic_DNA"/>
</dbReference>
<feature type="compositionally biased region" description="Polar residues" evidence="1">
    <location>
        <begin position="366"/>
        <end position="379"/>
    </location>
</feature>
<feature type="compositionally biased region" description="Basic and acidic residues" evidence="1">
    <location>
        <begin position="398"/>
        <end position="408"/>
    </location>
</feature>
<feature type="region of interest" description="Disordered" evidence="1">
    <location>
        <begin position="1"/>
        <end position="94"/>
    </location>
</feature>
<sequence length="419" mass="43992">MRLIKNATRNHRASSEAYGAASTAEAVEPSGLVVEQKKRRTTFDEEDDEYIEEEEERPRGSQKNRGAAPRKPGRKEKTSSLEKTPAGGSVKEKVSSTFAANNSINVAQEPSIVVAAPAARTTKGSVSMTTNSPSIGQATATPTPAVKKTVEFVKRASSSGSGFKSGPVAGPTKLVDSGLPKGNTVTSNANSGSLVGLASQPFISESQLAQPIQLSAESASLPFPGVSGHSALGEPNRSFGNASRETDQMISSEIVAIMPEMAPEAQQAVDATSITVRTGALSKIGPEMTTKSGEEPLPEPPGALEVPVKKSRGRPGKQVAESVNTLGAVPSELPSGSSLQSHETSETPESNKFRSEPMTEPLPTSDPVNTPPQSATSRSKTPEENLDPPMPAPIFVEHSSHTTEKEKPLAFPNTIQSRH</sequence>
<feature type="compositionally biased region" description="Acidic residues" evidence="1">
    <location>
        <begin position="44"/>
        <end position="55"/>
    </location>
</feature>
<proteinExistence type="predicted"/>
<gene>
    <name evidence="2" type="ORF">B0T22DRAFT_125250</name>
</gene>
<accession>A0AAE0X791</accession>
<reference evidence="2" key="1">
    <citation type="journal article" date="2023" name="Mol. Phylogenet. Evol.">
        <title>Genome-scale phylogeny and comparative genomics of the fungal order Sordariales.</title>
        <authorList>
            <person name="Hensen N."/>
            <person name="Bonometti L."/>
            <person name="Westerberg I."/>
            <person name="Brannstrom I.O."/>
            <person name="Guillou S."/>
            <person name="Cros-Aarteil S."/>
            <person name="Calhoun S."/>
            <person name="Haridas S."/>
            <person name="Kuo A."/>
            <person name="Mondo S."/>
            <person name="Pangilinan J."/>
            <person name="Riley R."/>
            <person name="LaButti K."/>
            <person name="Andreopoulos B."/>
            <person name="Lipzen A."/>
            <person name="Chen C."/>
            <person name="Yan M."/>
            <person name="Daum C."/>
            <person name="Ng V."/>
            <person name="Clum A."/>
            <person name="Steindorff A."/>
            <person name="Ohm R.A."/>
            <person name="Martin F."/>
            <person name="Silar P."/>
            <person name="Natvig D.O."/>
            <person name="Lalanne C."/>
            <person name="Gautier V."/>
            <person name="Ament-Velasquez S.L."/>
            <person name="Kruys A."/>
            <person name="Hutchinson M.I."/>
            <person name="Powell A.J."/>
            <person name="Barry K."/>
            <person name="Miller A.N."/>
            <person name="Grigoriev I.V."/>
            <person name="Debuchy R."/>
            <person name="Gladieux P."/>
            <person name="Hiltunen Thoren M."/>
            <person name="Johannesson H."/>
        </authorList>
    </citation>
    <scope>NUCLEOTIDE SEQUENCE</scope>
    <source>
        <strain evidence="2">CBS 314.62</strain>
    </source>
</reference>
<organism evidence="2 3">
    <name type="scientific">Podospora appendiculata</name>
    <dbReference type="NCBI Taxonomy" id="314037"/>
    <lineage>
        <taxon>Eukaryota</taxon>
        <taxon>Fungi</taxon>
        <taxon>Dikarya</taxon>
        <taxon>Ascomycota</taxon>
        <taxon>Pezizomycotina</taxon>
        <taxon>Sordariomycetes</taxon>
        <taxon>Sordariomycetidae</taxon>
        <taxon>Sordariales</taxon>
        <taxon>Podosporaceae</taxon>
        <taxon>Podospora</taxon>
    </lineage>
</organism>
<evidence type="ECO:0000313" key="2">
    <source>
        <dbReference type="EMBL" id="KAK3687312.1"/>
    </source>
</evidence>
<evidence type="ECO:0000313" key="3">
    <source>
        <dbReference type="Proteomes" id="UP001270362"/>
    </source>
</evidence>
<comment type="caution">
    <text evidence="2">The sequence shown here is derived from an EMBL/GenBank/DDBJ whole genome shotgun (WGS) entry which is preliminary data.</text>
</comment>
<keyword evidence="3" id="KW-1185">Reference proteome</keyword>
<reference evidence="2" key="2">
    <citation type="submission" date="2023-06" db="EMBL/GenBank/DDBJ databases">
        <authorList>
            <consortium name="Lawrence Berkeley National Laboratory"/>
            <person name="Haridas S."/>
            <person name="Hensen N."/>
            <person name="Bonometti L."/>
            <person name="Westerberg I."/>
            <person name="Brannstrom I.O."/>
            <person name="Guillou S."/>
            <person name="Cros-Aarteil S."/>
            <person name="Calhoun S."/>
            <person name="Kuo A."/>
            <person name="Mondo S."/>
            <person name="Pangilinan J."/>
            <person name="Riley R."/>
            <person name="Labutti K."/>
            <person name="Andreopoulos B."/>
            <person name="Lipzen A."/>
            <person name="Chen C."/>
            <person name="Yanf M."/>
            <person name="Daum C."/>
            <person name="Ng V."/>
            <person name="Clum A."/>
            <person name="Steindorff A."/>
            <person name="Ohm R."/>
            <person name="Martin F."/>
            <person name="Silar P."/>
            <person name="Natvig D."/>
            <person name="Lalanne C."/>
            <person name="Gautier V."/>
            <person name="Ament-Velasquez S.L."/>
            <person name="Kruys A."/>
            <person name="Hutchinson M.I."/>
            <person name="Powell A.J."/>
            <person name="Barry K."/>
            <person name="Miller A.N."/>
            <person name="Grigoriev I.V."/>
            <person name="Debuchy R."/>
            <person name="Gladieux P."/>
            <person name="Thoren M.H."/>
            <person name="Johannesson H."/>
        </authorList>
    </citation>
    <scope>NUCLEOTIDE SEQUENCE</scope>
    <source>
        <strain evidence="2">CBS 314.62</strain>
    </source>
</reference>
<name>A0AAE0X791_9PEZI</name>
<feature type="compositionally biased region" description="Basic and acidic residues" evidence="1">
    <location>
        <begin position="343"/>
        <end position="357"/>
    </location>
</feature>
<protein>
    <submittedName>
        <fullName evidence="2">Uncharacterized protein</fullName>
    </submittedName>
</protein>
<dbReference type="AlphaFoldDB" id="A0AAE0X791"/>
<feature type="region of interest" description="Disordered" evidence="1">
    <location>
        <begin position="157"/>
        <end position="181"/>
    </location>
</feature>
<feature type="region of interest" description="Disordered" evidence="1">
    <location>
        <begin position="120"/>
        <end position="142"/>
    </location>
</feature>